<accession>A0ABT8KQA6</accession>
<dbReference type="EMBL" id="JAUJEA010000005">
    <property type="protein sequence ID" value="MDN5202901.1"/>
    <property type="molecule type" value="Genomic_DNA"/>
</dbReference>
<keyword evidence="2" id="KW-1185">Reference proteome</keyword>
<protein>
    <submittedName>
        <fullName evidence="1">Uncharacterized protein</fullName>
    </submittedName>
</protein>
<evidence type="ECO:0000313" key="1">
    <source>
        <dbReference type="EMBL" id="MDN5202901.1"/>
    </source>
</evidence>
<sequence length="350" mass="39345">MGVLTMIFTLKRGVVFKRMSAAFALCAFIYIGTTPVSAQFRGSQGNTFTYEELYDEPYSINKLFIMFQPLYGELYVANVNVGFGLEAHYYLKDKLDFRGHARKTYTSKFDFSRDIAEKNSNVDNIPSVYNYYELGATYHVVDKEEDTETKIILYSKRYKGRKWAAKVPDHSSVPSKVRKIYGVRVGGLAFDTSTDLNRALESQGSSLVDTDGNPIDTDAIIFGNFDAKAVYLGGSSAWIKNFAIKPDKSYSELASDLIFTTFLDIIFAPSVNVEDILYNGQTFSSEPIKTSKLGFRAGMEGKFNREFGWAYGAEMGYRPGIKKRSFYALVKISFPVFSTSLSHSKEAFGK</sequence>
<organism evidence="1 2">
    <name type="scientific">Splendidivirga corallicola</name>
    <dbReference type="NCBI Taxonomy" id="3051826"/>
    <lineage>
        <taxon>Bacteria</taxon>
        <taxon>Pseudomonadati</taxon>
        <taxon>Bacteroidota</taxon>
        <taxon>Cytophagia</taxon>
        <taxon>Cytophagales</taxon>
        <taxon>Splendidivirgaceae</taxon>
        <taxon>Splendidivirga</taxon>
    </lineage>
</organism>
<dbReference type="Proteomes" id="UP001172082">
    <property type="component" value="Unassembled WGS sequence"/>
</dbReference>
<reference evidence="1" key="1">
    <citation type="submission" date="2023-06" db="EMBL/GenBank/DDBJ databases">
        <title>Genomic of Parafulvivirga corallium.</title>
        <authorList>
            <person name="Wang G."/>
        </authorList>
    </citation>
    <scope>NUCLEOTIDE SEQUENCE</scope>
    <source>
        <strain evidence="1">BMA10</strain>
    </source>
</reference>
<dbReference type="RefSeq" id="WP_346752920.1">
    <property type="nucleotide sequence ID" value="NZ_JAUJEA010000005.1"/>
</dbReference>
<gene>
    <name evidence="1" type="ORF">QQ008_16035</name>
</gene>
<proteinExistence type="predicted"/>
<comment type="caution">
    <text evidence="1">The sequence shown here is derived from an EMBL/GenBank/DDBJ whole genome shotgun (WGS) entry which is preliminary data.</text>
</comment>
<name>A0ABT8KQA6_9BACT</name>
<evidence type="ECO:0000313" key="2">
    <source>
        <dbReference type="Proteomes" id="UP001172082"/>
    </source>
</evidence>